<keyword evidence="3" id="KW-1003">Cell membrane</keyword>
<dbReference type="EMBL" id="JBHTJM010000006">
    <property type="protein sequence ID" value="MFD0963665.1"/>
    <property type="molecule type" value="Genomic_DNA"/>
</dbReference>
<evidence type="ECO:0000256" key="5">
    <source>
        <dbReference type="ARBA" id="ARBA00022989"/>
    </source>
</evidence>
<dbReference type="InterPro" id="IPR007140">
    <property type="entry name" value="DUF350"/>
</dbReference>
<evidence type="ECO:0000313" key="8">
    <source>
        <dbReference type="EMBL" id="MFD0963665.1"/>
    </source>
</evidence>
<evidence type="ECO:0000313" key="9">
    <source>
        <dbReference type="Proteomes" id="UP001596997"/>
    </source>
</evidence>
<accession>A0ABW3I2B6</accession>
<protein>
    <submittedName>
        <fullName evidence="8">DUF350 domain-containing protein</fullName>
    </submittedName>
</protein>
<feature type="transmembrane region" description="Helical" evidence="7">
    <location>
        <begin position="6"/>
        <end position="26"/>
    </location>
</feature>
<keyword evidence="4 7" id="KW-0812">Transmembrane</keyword>
<evidence type="ECO:0000256" key="6">
    <source>
        <dbReference type="ARBA" id="ARBA00023136"/>
    </source>
</evidence>
<evidence type="ECO:0000256" key="7">
    <source>
        <dbReference type="SAM" id="Phobius"/>
    </source>
</evidence>
<keyword evidence="6 7" id="KW-0472">Membrane</keyword>
<organism evidence="8 9">
    <name type="scientific">Pseudofulvibacter geojedonensis</name>
    <dbReference type="NCBI Taxonomy" id="1123758"/>
    <lineage>
        <taxon>Bacteria</taxon>
        <taxon>Pseudomonadati</taxon>
        <taxon>Bacteroidota</taxon>
        <taxon>Flavobacteriia</taxon>
        <taxon>Flavobacteriales</taxon>
        <taxon>Flavobacteriaceae</taxon>
        <taxon>Pseudofulvibacter</taxon>
    </lineage>
</organism>
<feature type="transmembrane region" description="Helical" evidence="7">
    <location>
        <begin position="94"/>
        <end position="119"/>
    </location>
</feature>
<sequence length="173" mass="19340">MNNTLFTLAIIQIIISIILAVCILFVSHKILIKLFFKEQEIKNDHLAFTIFSCGIFISIGIILGEIIPSISNIIRLSFTQNNIVSFTDIISYSGIYLFTGFIFALLINLATFLLFSALTKGINEFKEIKQNNLSVALLVVSTLISITLIVKDSISSLIESLIPYQETLNFLTK</sequence>
<comment type="caution">
    <text evidence="8">The sequence shown here is derived from an EMBL/GenBank/DDBJ whole genome shotgun (WGS) entry which is preliminary data.</text>
</comment>
<keyword evidence="9" id="KW-1185">Reference proteome</keyword>
<reference evidence="9" key="1">
    <citation type="journal article" date="2019" name="Int. J. Syst. Evol. Microbiol.">
        <title>The Global Catalogue of Microorganisms (GCM) 10K type strain sequencing project: providing services to taxonomists for standard genome sequencing and annotation.</title>
        <authorList>
            <consortium name="The Broad Institute Genomics Platform"/>
            <consortium name="The Broad Institute Genome Sequencing Center for Infectious Disease"/>
            <person name="Wu L."/>
            <person name="Ma J."/>
        </authorList>
    </citation>
    <scope>NUCLEOTIDE SEQUENCE [LARGE SCALE GENOMIC DNA]</scope>
    <source>
        <strain evidence="9">CCUG 62114</strain>
    </source>
</reference>
<dbReference type="RefSeq" id="WP_377714600.1">
    <property type="nucleotide sequence ID" value="NZ_JBHTJM010000006.1"/>
</dbReference>
<dbReference type="Pfam" id="PF03994">
    <property type="entry name" value="DUF350"/>
    <property type="match status" value="1"/>
</dbReference>
<proteinExistence type="inferred from homology"/>
<evidence type="ECO:0000256" key="2">
    <source>
        <dbReference type="ARBA" id="ARBA00005779"/>
    </source>
</evidence>
<dbReference type="Proteomes" id="UP001596997">
    <property type="component" value="Unassembled WGS sequence"/>
</dbReference>
<keyword evidence="5 7" id="KW-1133">Transmembrane helix</keyword>
<feature type="transmembrane region" description="Helical" evidence="7">
    <location>
        <begin position="46"/>
        <end position="74"/>
    </location>
</feature>
<feature type="transmembrane region" description="Helical" evidence="7">
    <location>
        <begin position="131"/>
        <end position="150"/>
    </location>
</feature>
<comment type="subcellular location">
    <subcellularLocation>
        <location evidence="1">Cell membrane</location>
        <topology evidence="1">Multi-pass membrane protein</topology>
    </subcellularLocation>
</comment>
<comment type="similarity">
    <text evidence="2">Belongs to the UPF0719 family.</text>
</comment>
<evidence type="ECO:0000256" key="4">
    <source>
        <dbReference type="ARBA" id="ARBA00022692"/>
    </source>
</evidence>
<name>A0ABW3I2B6_9FLAO</name>
<gene>
    <name evidence="8" type="ORF">ACFQ1O_06585</name>
</gene>
<evidence type="ECO:0000256" key="1">
    <source>
        <dbReference type="ARBA" id="ARBA00004651"/>
    </source>
</evidence>
<evidence type="ECO:0000256" key="3">
    <source>
        <dbReference type="ARBA" id="ARBA00022475"/>
    </source>
</evidence>